<feature type="region of interest" description="Disordered" evidence="1">
    <location>
        <begin position="1"/>
        <end position="113"/>
    </location>
</feature>
<gene>
    <name evidence="3" type="ORF">SAMN05421630_105478</name>
</gene>
<evidence type="ECO:0000313" key="3">
    <source>
        <dbReference type="EMBL" id="SDD08056.1"/>
    </source>
</evidence>
<keyword evidence="4" id="KW-1185">Reference proteome</keyword>
<reference evidence="3 4" key="1">
    <citation type="submission" date="2016-10" db="EMBL/GenBank/DDBJ databases">
        <authorList>
            <person name="de Groot N.N."/>
        </authorList>
    </citation>
    <scope>NUCLEOTIDE SEQUENCE [LARGE SCALE GENOMIC DNA]</scope>
    <source>
        <strain evidence="3 4">CGMCC 4.5506</strain>
    </source>
</reference>
<accession>A0A1G6RVT6</accession>
<feature type="transmembrane region" description="Helical" evidence="2">
    <location>
        <begin position="123"/>
        <end position="144"/>
    </location>
</feature>
<protein>
    <submittedName>
        <fullName evidence="3">Uncharacterized protein</fullName>
    </submittedName>
</protein>
<dbReference type="EMBL" id="FMZE01000005">
    <property type="protein sequence ID" value="SDD08056.1"/>
    <property type="molecule type" value="Genomic_DNA"/>
</dbReference>
<keyword evidence="2" id="KW-0472">Membrane</keyword>
<feature type="compositionally biased region" description="Low complexity" evidence="1">
    <location>
        <begin position="13"/>
        <end position="59"/>
    </location>
</feature>
<organism evidence="3 4">
    <name type="scientific">Prauserella marina</name>
    <dbReference type="NCBI Taxonomy" id="530584"/>
    <lineage>
        <taxon>Bacteria</taxon>
        <taxon>Bacillati</taxon>
        <taxon>Actinomycetota</taxon>
        <taxon>Actinomycetes</taxon>
        <taxon>Pseudonocardiales</taxon>
        <taxon>Pseudonocardiaceae</taxon>
        <taxon>Prauserella</taxon>
    </lineage>
</organism>
<name>A0A1G6RVT6_9PSEU</name>
<feature type="compositionally biased region" description="Low complexity" evidence="1">
    <location>
        <begin position="66"/>
        <end position="113"/>
    </location>
</feature>
<keyword evidence="2" id="KW-0812">Transmembrane</keyword>
<dbReference type="STRING" id="530584.SAMN05421630_105478"/>
<feature type="compositionally biased region" description="Polar residues" evidence="1">
    <location>
        <begin position="1"/>
        <end position="12"/>
    </location>
</feature>
<evidence type="ECO:0000313" key="4">
    <source>
        <dbReference type="Proteomes" id="UP000199494"/>
    </source>
</evidence>
<keyword evidence="2" id="KW-1133">Transmembrane helix</keyword>
<evidence type="ECO:0000256" key="1">
    <source>
        <dbReference type="SAM" id="MobiDB-lite"/>
    </source>
</evidence>
<dbReference type="AlphaFoldDB" id="A0A1G6RVT6"/>
<proteinExistence type="predicted"/>
<dbReference type="Proteomes" id="UP000199494">
    <property type="component" value="Unassembled WGS sequence"/>
</dbReference>
<sequence length="522" mass="54988">MTSPGQGDQWPNQQPDPAQQGQGWQQQPQQPYGQYGEQQAAGQQYGQYGDQSGQPGQYGTQQFGAQQYGQPYEQQPYGTAQYPQQGAYGQPPYDPQAGYGQQGYGQPPAAYAPRQQPKAKRGLIVGLVVALVVAAGGVAAWFAFFQSDSVAAGADTPNEAAINLATSFGNGDVVGMLGTLAPAEASLFTDSVMQGTEELKRLGVLTGDADPSALSGIELTAENLKFDEAGAEKINDHLTITKLVDGTITAKGDLGLVPFTSDYKDVIKRAATGEGYPEKTEDTLDIGEHVADSGEPLRIATVNVDGEWYPSLLYTMADNFLYETGTPWPSQSIEAKGAGSPAEAVRGIAQSALDGDIRGVIALLPPGEMSVVHDLGPLLTDEIGSPGSSGAKITNLDTETSEVRGGTRVTINGVELEIERMGTIKIVKDGDCYQADFRGASQQFCADDLIAEASDDGDLPPEAVSTISNLAKGVLGQGLGIVTTEVDGAHYVSPVRTISELSLTFLRSLEPEDMKALIEAAD</sequence>
<dbReference type="RefSeq" id="WP_176879714.1">
    <property type="nucleotide sequence ID" value="NZ_CP016353.1"/>
</dbReference>
<evidence type="ECO:0000256" key="2">
    <source>
        <dbReference type="SAM" id="Phobius"/>
    </source>
</evidence>